<evidence type="ECO:0000256" key="1">
    <source>
        <dbReference type="SAM" id="Phobius"/>
    </source>
</evidence>
<dbReference type="AlphaFoldDB" id="A0A6J7QKX9"/>
<keyword evidence="1" id="KW-0812">Transmembrane</keyword>
<keyword evidence="1" id="KW-0472">Membrane</keyword>
<protein>
    <submittedName>
        <fullName evidence="2">Unannotated protein</fullName>
    </submittedName>
</protein>
<feature type="transmembrane region" description="Helical" evidence="1">
    <location>
        <begin position="28"/>
        <end position="50"/>
    </location>
</feature>
<dbReference type="EMBL" id="CAFBPA010000247">
    <property type="protein sequence ID" value="CAB5017169.1"/>
    <property type="molecule type" value="Genomic_DNA"/>
</dbReference>
<keyword evidence="1" id="KW-1133">Transmembrane helix</keyword>
<organism evidence="2">
    <name type="scientific">freshwater metagenome</name>
    <dbReference type="NCBI Taxonomy" id="449393"/>
    <lineage>
        <taxon>unclassified sequences</taxon>
        <taxon>metagenomes</taxon>
        <taxon>ecological metagenomes</taxon>
    </lineage>
</organism>
<proteinExistence type="predicted"/>
<sequence>MFIPVALVVVLLSITTVREQARTLMTAAGMVAVLAITPMPVVVVVLRIFAAMSSL</sequence>
<accession>A0A6J7QKX9</accession>
<reference evidence="2" key="1">
    <citation type="submission" date="2020-05" db="EMBL/GenBank/DDBJ databases">
        <authorList>
            <person name="Chiriac C."/>
            <person name="Salcher M."/>
            <person name="Ghai R."/>
            <person name="Kavagutti S V."/>
        </authorList>
    </citation>
    <scope>NUCLEOTIDE SEQUENCE</scope>
</reference>
<evidence type="ECO:0000313" key="2">
    <source>
        <dbReference type="EMBL" id="CAB5017169.1"/>
    </source>
</evidence>
<name>A0A6J7QKX9_9ZZZZ</name>
<gene>
    <name evidence="2" type="ORF">UFOPK4043_01374</name>
</gene>